<evidence type="ECO:0000313" key="4">
    <source>
        <dbReference type="Proteomes" id="UP000003986"/>
    </source>
</evidence>
<proteinExistence type="predicted"/>
<feature type="domain" description="HTH-like" evidence="2">
    <location>
        <begin position="5"/>
        <end position="62"/>
    </location>
</feature>
<reference evidence="4" key="2">
    <citation type="submission" date="2008-12" db="EMBL/GenBank/DDBJ databases">
        <title>Annotation of Streptomyces roseosporus strain NRRL 15998.</title>
        <authorList>
            <consortium name="The Broad Institute Genome Sequencing Platform"/>
            <consortium name="Broad Institute Microbial Sequencing Center"/>
            <person name="Fischbach M."/>
            <person name="Ward D."/>
            <person name="Young S."/>
            <person name="Kodira C.D."/>
            <person name="Zeng Q."/>
            <person name="Koehrsen M."/>
            <person name="Godfrey P."/>
            <person name="Alvarado L."/>
            <person name="Berlin A.M."/>
            <person name="Borenstein D."/>
            <person name="Chen Z."/>
            <person name="Engels R."/>
            <person name="Freedman E."/>
            <person name="Gellesch M."/>
            <person name="Goldberg J."/>
            <person name="Griggs A."/>
            <person name="Gujja S."/>
            <person name="Heiman D.I."/>
            <person name="Hepburn T.A."/>
            <person name="Howarth C."/>
            <person name="Jen D."/>
            <person name="Larson L."/>
            <person name="Lewis B."/>
            <person name="Mehta T."/>
            <person name="Park D."/>
            <person name="Pearson M."/>
            <person name="Roberts A."/>
            <person name="Saif S."/>
            <person name="Shea T.D."/>
            <person name="Shenoy N."/>
            <person name="Sisk P."/>
            <person name="Stolte C."/>
            <person name="Sykes S.N."/>
            <person name="Walk T."/>
            <person name="White J."/>
            <person name="Yandava C."/>
            <person name="Straight P."/>
            <person name="Clardy J."/>
            <person name="Hung D."/>
            <person name="Kolter R."/>
            <person name="Mekalanos J."/>
            <person name="Walker S."/>
            <person name="Walsh C.T."/>
            <person name="Wieland B.L.C."/>
            <person name="Ilzarbe M."/>
            <person name="Galagan J."/>
            <person name="Nusbaum C."/>
            <person name="Birren B."/>
        </authorList>
    </citation>
    <scope>NUCLEOTIDE SEQUENCE [LARGE SCALE GENOMIC DNA]</scope>
    <source>
        <strain evidence="4">NRRL 15998</strain>
    </source>
</reference>
<dbReference type="RefSeq" id="WP_006128372.1">
    <property type="nucleotide sequence ID" value="NZ_DS999644.1"/>
</dbReference>
<dbReference type="Proteomes" id="UP000003986">
    <property type="component" value="Unassembled WGS sequence"/>
</dbReference>
<evidence type="ECO:0000259" key="2">
    <source>
        <dbReference type="Pfam" id="PF13276"/>
    </source>
</evidence>
<organism evidence="3 4">
    <name type="scientific">Streptomyces filamentosus NRRL 15998</name>
    <dbReference type="NCBI Taxonomy" id="457431"/>
    <lineage>
        <taxon>Bacteria</taxon>
        <taxon>Bacillati</taxon>
        <taxon>Actinomycetota</taxon>
        <taxon>Actinomycetes</taxon>
        <taxon>Kitasatosporales</taxon>
        <taxon>Streptomycetaceae</taxon>
        <taxon>Streptomyces</taxon>
    </lineage>
</organism>
<accession>D6AVE3</accession>
<sequence>MHPLRDAELKRHISEAFESNYHALWARKIERELSWQGHDVALCTAKRLMRELGIAGAVRGQRVVTTLPGRQAERPRTSSTATSWPAPRTGAGWRLHPREDLGGCRLRRLCRGHLLPPDRLLVRGHPQETVFEQLKDAIVRLLAEGLTDAALARRPGAPLGTEGRLQAG</sequence>
<gene>
    <name evidence="3" type="ORF">SSGG_05758</name>
</gene>
<protein>
    <submittedName>
        <fullName evidence="3">Transposase</fullName>
    </submittedName>
</protein>
<dbReference type="Pfam" id="PF13276">
    <property type="entry name" value="HTH_21"/>
    <property type="match status" value="1"/>
</dbReference>
<evidence type="ECO:0000256" key="1">
    <source>
        <dbReference type="SAM" id="MobiDB-lite"/>
    </source>
</evidence>
<name>D6AVE3_STRFL</name>
<dbReference type="AlphaFoldDB" id="D6AVE3"/>
<dbReference type="EMBL" id="DS999644">
    <property type="protein sequence ID" value="EFE78392.2"/>
    <property type="molecule type" value="Genomic_DNA"/>
</dbReference>
<reference evidence="4" key="1">
    <citation type="submission" date="2008-10" db="EMBL/GenBank/DDBJ databases">
        <authorList>
            <person name="Molnar K."/>
        </authorList>
    </citation>
    <scope>NUCLEOTIDE SEQUENCE [LARGE SCALE GENOMIC DNA]</scope>
    <source>
        <strain evidence="4">NRRL 15998</strain>
    </source>
</reference>
<evidence type="ECO:0000313" key="3">
    <source>
        <dbReference type="EMBL" id="EFE78392.2"/>
    </source>
</evidence>
<dbReference type="InterPro" id="IPR025948">
    <property type="entry name" value="HTH-like_dom"/>
</dbReference>
<feature type="region of interest" description="Disordered" evidence="1">
    <location>
        <begin position="69"/>
        <end position="91"/>
    </location>
</feature>